<sequence>MYEVKIIGDATVEGPDLADLDVNLLERSLRQDMVNRLEEVGLIIEGLEIKVKFLP</sequence>
<dbReference type="Proteomes" id="UP000469724">
    <property type="component" value="Unassembled WGS sequence"/>
</dbReference>
<keyword evidence="2" id="KW-1185">Reference proteome</keyword>
<proteinExistence type="predicted"/>
<comment type="caution">
    <text evidence="1">The sequence shown here is derived from an EMBL/GenBank/DDBJ whole genome shotgun (WGS) entry which is preliminary data.</text>
</comment>
<gene>
    <name evidence="1" type="ORF">G3N56_09815</name>
</gene>
<name>A0A7K3NLH8_9BACT</name>
<evidence type="ECO:0000313" key="2">
    <source>
        <dbReference type="Proteomes" id="UP000469724"/>
    </source>
</evidence>
<dbReference type="AlphaFoldDB" id="A0A7K3NLH8"/>
<reference evidence="1 2" key="1">
    <citation type="submission" date="2020-02" db="EMBL/GenBank/DDBJ databases">
        <title>Comparative genomics of sulfur disproportionating microorganisms.</title>
        <authorList>
            <person name="Ward L.M."/>
            <person name="Bertran E."/>
            <person name="Johnston D.T."/>
        </authorList>
    </citation>
    <scope>NUCLEOTIDE SEQUENCE [LARGE SCALE GENOMIC DNA]</scope>
    <source>
        <strain evidence="1 2">DSM 3696</strain>
    </source>
</reference>
<dbReference type="RefSeq" id="WP_163302084.1">
    <property type="nucleotide sequence ID" value="NZ_JAAGRQ010000034.1"/>
</dbReference>
<organism evidence="1 2">
    <name type="scientific">Desulfolutivibrio sulfodismutans</name>
    <dbReference type="NCBI Taxonomy" id="63561"/>
    <lineage>
        <taxon>Bacteria</taxon>
        <taxon>Pseudomonadati</taxon>
        <taxon>Thermodesulfobacteriota</taxon>
        <taxon>Desulfovibrionia</taxon>
        <taxon>Desulfovibrionales</taxon>
        <taxon>Desulfovibrionaceae</taxon>
        <taxon>Desulfolutivibrio</taxon>
    </lineage>
</organism>
<accession>A0A7K3NLH8</accession>
<dbReference type="EMBL" id="JAAGRQ010000034">
    <property type="protein sequence ID" value="NDY57038.1"/>
    <property type="molecule type" value="Genomic_DNA"/>
</dbReference>
<evidence type="ECO:0000313" key="1">
    <source>
        <dbReference type="EMBL" id="NDY57038.1"/>
    </source>
</evidence>
<protein>
    <submittedName>
        <fullName evidence="1">Uncharacterized protein</fullName>
    </submittedName>
</protein>